<sequence>MTELEELRTFVEVIESGGLNRAAARLGVSKSIISRRITRLETDLGARLLSRSTRGIIPTEAGIEFKARCDRILADLEEARDAVAQQGRSVRGRLRLSAPLAFGVRHLAPVLAELARLHPALELDVSYTDRVVDLIGEGYDAAVRIGSLRDSSLVVRRIAPVHAVLVASPDYLSRHGQPGTPQDLVGHECLIYTGSLVPEWQFLSGKRRFSIRPEGRLRSDSGEAILQWAIAGLGIADAPSFLVADAIESGALVPLLLDHPRPEFGIHVVRPPGTHVPGKVRVLIDTLAERFGGTPDWDRCLVSSGDQKHIV</sequence>
<dbReference type="InterPro" id="IPR000847">
    <property type="entry name" value="LysR_HTH_N"/>
</dbReference>
<dbReference type="Gene3D" id="1.10.10.10">
    <property type="entry name" value="Winged helix-like DNA-binding domain superfamily/Winged helix DNA-binding domain"/>
    <property type="match status" value="1"/>
</dbReference>
<dbReference type="Pfam" id="PF00126">
    <property type="entry name" value="HTH_1"/>
    <property type="match status" value="1"/>
</dbReference>
<evidence type="ECO:0000313" key="7">
    <source>
        <dbReference type="Proteomes" id="UP001017257"/>
    </source>
</evidence>
<protein>
    <submittedName>
        <fullName evidence="6">LysR family transcriptional regulator</fullName>
    </submittedName>
</protein>
<dbReference type="InterPro" id="IPR005119">
    <property type="entry name" value="LysR_subst-bd"/>
</dbReference>
<dbReference type="PROSITE" id="PS50931">
    <property type="entry name" value="HTH_LYSR"/>
    <property type="match status" value="1"/>
</dbReference>
<dbReference type="Gene3D" id="3.40.190.290">
    <property type="match status" value="1"/>
</dbReference>
<dbReference type="EMBL" id="CP102847">
    <property type="protein sequence ID" value="UVF22648.1"/>
    <property type="molecule type" value="Genomic_DNA"/>
</dbReference>
<gene>
    <name evidence="6" type="ORF">HPT29_027945</name>
</gene>
<dbReference type="PANTHER" id="PTHR30537:SF5">
    <property type="entry name" value="HTH-TYPE TRANSCRIPTIONAL ACTIVATOR TTDR-RELATED"/>
    <property type="match status" value="1"/>
</dbReference>
<keyword evidence="7" id="KW-1185">Reference proteome</keyword>
<evidence type="ECO:0000313" key="6">
    <source>
        <dbReference type="EMBL" id="UVF22648.1"/>
    </source>
</evidence>
<keyword evidence="3" id="KW-0238">DNA-binding</keyword>
<evidence type="ECO:0000256" key="3">
    <source>
        <dbReference type="ARBA" id="ARBA00023125"/>
    </source>
</evidence>
<dbReference type="InterPro" id="IPR058163">
    <property type="entry name" value="LysR-type_TF_proteobact-type"/>
</dbReference>
<dbReference type="SUPFAM" id="SSF53850">
    <property type="entry name" value="Periplasmic binding protein-like II"/>
    <property type="match status" value="1"/>
</dbReference>
<reference evidence="6" key="1">
    <citation type="submission" date="2022-08" db="EMBL/GenBank/DDBJ databases">
        <title>Microvirga terrae sp. nov., isolated from soil.</title>
        <authorList>
            <person name="Kim K.H."/>
            <person name="Seo Y.L."/>
            <person name="Kim J.M."/>
            <person name="Lee J.K."/>
            <person name="Han D.M."/>
            <person name="Jeon C.O."/>
        </authorList>
    </citation>
    <scope>NUCLEOTIDE SEQUENCE</scope>
    <source>
        <strain evidence="6">R24</strain>
        <plasmid evidence="6">pR24_2</plasmid>
    </source>
</reference>
<proteinExistence type="inferred from homology"/>
<evidence type="ECO:0000256" key="2">
    <source>
        <dbReference type="ARBA" id="ARBA00023015"/>
    </source>
</evidence>
<keyword evidence="4" id="KW-0804">Transcription</keyword>
<dbReference type="PANTHER" id="PTHR30537">
    <property type="entry name" value="HTH-TYPE TRANSCRIPTIONAL REGULATOR"/>
    <property type="match status" value="1"/>
</dbReference>
<keyword evidence="6" id="KW-0614">Plasmid</keyword>
<dbReference type="Pfam" id="PF03466">
    <property type="entry name" value="LysR_substrate"/>
    <property type="match status" value="1"/>
</dbReference>
<dbReference type="InterPro" id="IPR036390">
    <property type="entry name" value="WH_DNA-bd_sf"/>
</dbReference>
<keyword evidence="2" id="KW-0805">Transcription regulation</keyword>
<dbReference type="InterPro" id="IPR036388">
    <property type="entry name" value="WH-like_DNA-bd_sf"/>
</dbReference>
<dbReference type="Proteomes" id="UP001017257">
    <property type="component" value="Plasmid pR24_2"/>
</dbReference>
<evidence type="ECO:0000256" key="1">
    <source>
        <dbReference type="ARBA" id="ARBA00009437"/>
    </source>
</evidence>
<evidence type="ECO:0000256" key="4">
    <source>
        <dbReference type="ARBA" id="ARBA00023163"/>
    </source>
</evidence>
<organism evidence="6 7">
    <name type="scientific">Microvirga terrae</name>
    <dbReference type="NCBI Taxonomy" id="2740529"/>
    <lineage>
        <taxon>Bacteria</taxon>
        <taxon>Pseudomonadati</taxon>
        <taxon>Pseudomonadota</taxon>
        <taxon>Alphaproteobacteria</taxon>
        <taxon>Hyphomicrobiales</taxon>
        <taxon>Methylobacteriaceae</taxon>
        <taxon>Microvirga</taxon>
    </lineage>
</organism>
<accession>A0ABY5S037</accession>
<dbReference type="CDD" id="cd08422">
    <property type="entry name" value="PBP2_CrgA_like"/>
    <property type="match status" value="1"/>
</dbReference>
<dbReference type="RefSeq" id="WP_259061087.1">
    <property type="nucleotide sequence ID" value="NZ_CP102847.1"/>
</dbReference>
<dbReference type="SUPFAM" id="SSF46785">
    <property type="entry name" value="Winged helix' DNA-binding domain"/>
    <property type="match status" value="1"/>
</dbReference>
<comment type="similarity">
    <text evidence="1">Belongs to the LysR transcriptional regulatory family.</text>
</comment>
<evidence type="ECO:0000259" key="5">
    <source>
        <dbReference type="PROSITE" id="PS50931"/>
    </source>
</evidence>
<name>A0ABY5S037_9HYPH</name>
<feature type="domain" description="HTH lysR-type" evidence="5">
    <location>
        <begin position="1"/>
        <end position="59"/>
    </location>
</feature>
<geneLocation type="plasmid" evidence="6 7">
    <name>pR24_2</name>
</geneLocation>